<accession>A0ABU5MWC1</accession>
<feature type="transmembrane region" description="Helical" evidence="1">
    <location>
        <begin position="333"/>
        <end position="351"/>
    </location>
</feature>
<keyword evidence="1" id="KW-0812">Transmembrane</keyword>
<reference evidence="3 4" key="1">
    <citation type="journal article" date="2024" name="Appl. Environ. Microbiol.">
        <title>Pontiella agarivorans sp. nov., a novel marine anaerobic bacterium capable of degrading macroalgal polysaccharides and fixing nitrogen.</title>
        <authorList>
            <person name="Liu N."/>
            <person name="Kivenson V."/>
            <person name="Peng X."/>
            <person name="Cui Z."/>
            <person name="Lankiewicz T.S."/>
            <person name="Gosselin K.M."/>
            <person name="English C.J."/>
            <person name="Blair E.M."/>
            <person name="O'Malley M.A."/>
            <person name="Valentine D.L."/>
        </authorList>
    </citation>
    <scope>NUCLEOTIDE SEQUENCE [LARGE SCALE GENOMIC DNA]</scope>
    <source>
        <strain evidence="3 4">NLcol2</strain>
    </source>
</reference>
<keyword evidence="1" id="KW-1133">Transmembrane helix</keyword>
<dbReference type="Pfam" id="PF09925">
    <property type="entry name" value="DUF2157"/>
    <property type="match status" value="1"/>
</dbReference>
<feature type="transmembrane region" description="Helical" evidence="1">
    <location>
        <begin position="305"/>
        <end position="326"/>
    </location>
</feature>
<gene>
    <name evidence="3" type="ORF">P9H32_07185</name>
</gene>
<feature type="transmembrane region" description="Helical" evidence="1">
    <location>
        <begin position="233"/>
        <end position="254"/>
    </location>
</feature>
<dbReference type="Proteomes" id="UP001290861">
    <property type="component" value="Unassembled WGS sequence"/>
</dbReference>
<keyword evidence="1" id="KW-0472">Membrane</keyword>
<name>A0ABU5MWC1_9BACT</name>
<dbReference type="EMBL" id="JARVCO010000008">
    <property type="protein sequence ID" value="MDZ8118412.1"/>
    <property type="molecule type" value="Genomic_DNA"/>
</dbReference>
<sequence>MRKVSSKNIQWLEKELPILKKADVISAETAGRIKSYYRTQTVSGLHWAVIAFAALGSLLIGSGIILLFAHNWDDLSRPARAVLSFCPLIAGALLSTAALLKSDGPALREAAGIFHSLMVGASIALIGQTYHLPGDAPDFMLTWALLALPLQFLLSSTGAYLIYLGLIGGWSVAAQADLGQAAAYWLLLLPALGKLWGMIKVKRHAPDTLISFYGLLIAVLISTGVVFEKTVPGLWIVAYSALLSGIALAGLKLYGSEEGWSNPPKTVGIIGIALLSYLFTWTYFWDDIGWSYVRHSWNYKPWGQTFDISITLVFILIWLAATFSTIRTRTTETLVPAAFPVLGILCFLFGVSGGTSAATASGLIFNGFMLFFGILYIVLGCRNVRLRQLNGGMAVVSLLLITRFFDHRFSFVARGIIFILLGFSFLAANGVILKRKKQQEAVS</sequence>
<feature type="transmembrane region" description="Helical" evidence="1">
    <location>
        <begin position="209"/>
        <end position="227"/>
    </location>
</feature>
<evidence type="ECO:0000259" key="2">
    <source>
        <dbReference type="Pfam" id="PF09925"/>
    </source>
</evidence>
<evidence type="ECO:0000313" key="3">
    <source>
        <dbReference type="EMBL" id="MDZ8118412.1"/>
    </source>
</evidence>
<dbReference type="InterPro" id="IPR018677">
    <property type="entry name" value="DUF2157"/>
</dbReference>
<feature type="transmembrane region" description="Helical" evidence="1">
    <location>
        <begin position="357"/>
        <end position="379"/>
    </location>
</feature>
<feature type="transmembrane region" description="Helical" evidence="1">
    <location>
        <begin position="411"/>
        <end position="433"/>
    </location>
</feature>
<feature type="transmembrane region" description="Helical" evidence="1">
    <location>
        <begin position="386"/>
        <end position="405"/>
    </location>
</feature>
<feature type="transmembrane region" description="Helical" evidence="1">
    <location>
        <begin position="81"/>
        <end position="100"/>
    </location>
</feature>
<feature type="transmembrane region" description="Helical" evidence="1">
    <location>
        <begin position="45"/>
        <end position="69"/>
    </location>
</feature>
<proteinExistence type="predicted"/>
<comment type="caution">
    <text evidence="3">The sequence shown here is derived from an EMBL/GenBank/DDBJ whole genome shotgun (WGS) entry which is preliminary data.</text>
</comment>
<feature type="transmembrane region" description="Helical" evidence="1">
    <location>
        <begin position="266"/>
        <end position="285"/>
    </location>
</feature>
<evidence type="ECO:0000256" key="1">
    <source>
        <dbReference type="SAM" id="Phobius"/>
    </source>
</evidence>
<feature type="transmembrane region" description="Helical" evidence="1">
    <location>
        <begin position="143"/>
        <end position="166"/>
    </location>
</feature>
<protein>
    <submittedName>
        <fullName evidence="3">DUF2157 domain-containing protein</fullName>
    </submittedName>
</protein>
<dbReference type="RefSeq" id="WP_322608212.1">
    <property type="nucleotide sequence ID" value="NZ_JARVCO010000008.1"/>
</dbReference>
<evidence type="ECO:0000313" key="4">
    <source>
        <dbReference type="Proteomes" id="UP001290861"/>
    </source>
</evidence>
<feature type="transmembrane region" description="Helical" evidence="1">
    <location>
        <begin position="112"/>
        <end position="131"/>
    </location>
</feature>
<feature type="domain" description="DUF2157" evidence="2">
    <location>
        <begin position="21"/>
        <end position="158"/>
    </location>
</feature>
<keyword evidence="4" id="KW-1185">Reference proteome</keyword>
<organism evidence="3 4">
    <name type="scientific">Pontiella agarivorans</name>
    <dbReference type="NCBI Taxonomy" id="3038953"/>
    <lineage>
        <taxon>Bacteria</taxon>
        <taxon>Pseudomonadati</taxon>
        <taxon>Kiritimatiellota</taxon>
        <taxon>Kiritimatiellia</taxon>
        <taxon>Kiritimatiellales</taxon>
        <taxon>Pontiellaceae</taxon>
        <taxon>Pontiella</taxon>
    </lineage>
</organism>